<dbReference type="InterPro" id="IPR036390">
    <property type="entry name" value="WH_DNA-bd_sf"/>
</dbReference>
<dbReference type="InterPro" id="IPR011008">
    <property type="entry name" value="Dimeric_a/b-barrel"/>
</dbReference>
<dbReference type="SMART" id="SM00344">
    <property type="entry name" value="HTH_ASNC"/>
    <property type="match status" value="1"/>
</dbReference>
<dbReference type="GO" id="GO:0005829">
    <property type="term" value="C:cytosol"/>
    <property type="evidence" value="ECO:0007669"/>
    <property type="project" value="TreeGrafter"/>
</dbReference>
<evidence type="ECO:0000259" key="4">
    <source>
        <dbReference type="PROSITE" id="PS50956"/>
    </source>
</evidence>
<dbReference type="CDD" id="cd00090">
    <property type="entry name" value="HTH_ARSR"/>
    <property type="match status" value="1"/>
</dbReference>
<comment type="caution">
    <text evidence="5">The sequence shown here is derived from an EMBL/GenBank/DDBJ whole genome shotgun (WGS) entry which is preliminary data.</text>
</comment>
<dbReference type="GO" id="GO:0043565">
    <property type="term" value="F:sequence-specific DNA binding"/>
    <property type="evidence" value="ECO:0007669"/>
    <property type="project" value="InterPro"/>
</dbReference>
<dbReference type="PANTHER" id="PTHR30154:SF53">
    <property type="entry name" value="HTH-TYPE TRANSCRIPTIONAL REGULATOR LRPC"/>
    <property type="match status" value="1"/>
</dbReference>
<dbReference type="InterPro" id="IPR011991">
    <property type="entry name" value="ArsR-like_HTH"/>
</dbReference>
<dbReference type="Pfam" id="PF13412">
    <property type="entry name" value="HTH_24"/>
    <property type="match status" value="1"/>
</dbReference>
<sequence>MEELDTIDLQILELLQRDGRMPNSDLAQQVGLTPPTVLRRVKLMEERGYIRGYAALVDPIRLGLTVTSFIFVETGAGCNLIETEEFLAGLPGVQEVHRTIGEWCFIVKVRTATPQTLEQLIYVHLRNHPSVRRTFTHLITSSPFETTALPLPAAAERAF</sequence>
<dbReference type="Pfam" id="PF01037">
    <property type="entry name" value="AsnC_trans_reg"/>
    <property type="match status" value="1"/>
</dbReference>
<dbReference type="PRINTS" id="PR00033">
    <property type="entry name" value="HTHASNC"/>
</dbReference>
<evidence type="ECO:0000313" key="5">
    <source>
        <dbReference type="EMBL" id="KPV49629.1"/>
    </source>
</evidence>
<evidence type="ECO:0000313" key="6">
    <source>
        <dbReference type="Proteomes" id="UP000050509"/>
    </source>
</evidence>
<keyword evidence="1" id="KW-0805">Transcription regulation</keyword>
<evidence type="ECO:0000256" key="3">
    <source>
        <dbReference type="ARBA" id="ARBA00023163"/>
    </source>
</evidence>
<proteinExistence type="predicted"/>
<dbReference type="PROSITE" id="PS00519">
    <property type="entry name" value="HTH_ASNC_1"/>
    <property type="match status" value="1"/>
</dbReference>
<evidence type="ECO:0000256" key="1">
    <source>
        <dbReference type="ARBA" id="ARBA00023015"/>
    </source>
</evidence>
<dbReference type="EMBL" id="LJCR01001847">
    <property type="protein sequence ID" value="KPV49629.1"/>
    <property type="molecule type" value="Genomic_DNA"/>
</dbReference>
<protein>
    <recommendedName>
        <fullName evidence="4">HTH asnC-type domain-containing protein</fullName>
    </recommendedName>
</protein>
<keyword evidence="3" id="KW-0804">Transcription</keyword>
<dbReference type="Gene3D" id="1.10.10.10">
    <property type="entry name" value="Winged helix-like DNA-binding domain superfamily/Winged helix DNA-binding domain"/>
    <property type="match status" value="1"/>
</dbReference>
<dbReference type="PANTHER" id="PTHR30154">
    <property type="entry name" value="LEUCINE-RESPONSIVE REGULATORY PROTEIN"/>
    <property type="match status" value="1"/>
</dbReference>
<dbReference type="Gene3D" id="3.30.70.920">
    <property type="match status" value="1"/>
</dbReference>
<gene>
    <name evidence="5" type="ORF">SE17_31530</name>
</gene>
<dbReference type="Proteomes" id="UP000050509">
    <property type="component" value="Unassembled WGS sequence"/>
</dbReference>
<dbReference type="InterPro" id="IPR019887">
    <property type="entry name" value="Tscrpt_reg_AsnC/Lrp_C"/>
</dbReference>
<dbReference type="SUPFAM" id="SSF54909">
    <property type="entry name" value="Dimeric alpha+beta barrel"/>
    <property type="match status" value="1"/>
</dbReference>
<dbReference type="InterPro" id="IPR019888">
    <property type="entry name" value="Tscrpt_reg_AsnC-like"/>
</dbReference>
<dbReference type="InterPro" id="IPR000485">
    <property type="entry name" value="AsnC-type_HTH_dom"/>
</dbReference>
<feature type="domain" description="HTH asnC-type" evidence="4">
    <location>
        <begin position="4"/>
        <end position="65"/>
    </location>
</feature>
<dbReference type="InterPro" id="IPR019885">
    <property type="entry name" value="Tscrpt_reg_HTH_AsnC-type_CS"/>
</dbReference>
<dbReference type="SUPFAM" id="SSF46785">
    <property type="entry name" value="Winged helix' DNA-binding domain"/>
    <property type="match status" value="1"/>
</dbReference>
<organism evidence="5 6">
    <name type="scientific">Kouleothrix aurantiaca</name>
    <dbReference type="NCBI Taxonomy" id="186479"/>
    <lineage>
        <taxon>Bacteria</taxon>
        <taxon>Bacillati</taxon>
        <taxon>Chloroflexota</taxon>
        <taxon>Chloroflexia</taxon>
        <taxon>Chloroflexales</taxon>
        <taxon>Roseiflexineae</taxon>
        <taxon>Roseiflexaceae</taxon>
        <taxon>Kouleothrix</taxon>
    </lineage>
</organism>
<dbReference type="GO" id="GO:0043200">
    <property type="term" value="P:response to amino acid"/>
    <property type="evidence" value="ECO:0007669"/>
    <property type="project" value="TreeGrafter"/>
</dbReference>
<accession>A0A0N8PRD6</accession>
<reference evidence="5 6" key="1">
    <citation type="submission" date="2015-09" db="EMBL/GenBank/DDBJ databases">
        <title>Draft genome sequence of Kouleothrix aurantiaca JCM 19913.</title>
        <authorList>
            <person name="Hemp J."/>
        </authorList>
    </citation>
    <scope>NUCLEOTIDE SEQUENCE [LARGE SCALE GENOMIC DNA]</scope>
    <source>
        <strain evidence="5 6">COM-B</strain>
    </source>
</reference>
<dbReference type="InterPro" id="IPR036388">
    <property type="entry name" value="WH-like_DNA-bd_sf"/>
</dbReference>
<keyword evidence="6" id="KW-1185">Reference proteome</keyword>
<dbReference type="PROSITE" id="PS50956">
    <property type="entry name" value="HTH_ASNC_2"/>
    <property type="match status" value="1"/>
</dbReference>
<name>A0A0N8PRD6_9CHLR</name>
<evidence type="ECO:0000256" key="2">
    <source>
        <dbReference type="ARBA" id="ARBA00023125"/>
    </source>
</evidence>
<dbReference type="AlphaFoldDB" id="A0A0N8PRD6"/>
<keyword evidence="2" id="KW-0238">DNA-binding</keyword>